<name>A0ACB8DVW8_DERSI</name>
<protein>
    <submittedName>
        <fullName evidence="1">Uncharacterized protein</fullName>
    </submittedName>
</protein>
<gene>
    <name evidence="1" type="ORF">HPB49_006261</name>
</gene>
<comment type="caution">
    <text evidence="1">The sequence shown here is derived from an EMBL/GenBank/DDBJ whole genome shotgun (WGS) entry which is preliminary data.</text>
</comment>
<dbReference type="Proteomes" id="UP000821865">
    <property type="component" value="Chromosome 1"/>
</dbReference>
<proteinExistence type="predicted"/>
<reference evidence="1" key="1">
    <citation type="submission" date="2020-05" db="EMBL/GenBank/DDBJ databases">
        <title>Large-scale comparative analyses of tick genomes elucidate their genetic diversity and vector capacities.</title>
        <authorList>
            <person name="Jia N."/>
            <person name="Wang J."/>
            <person name="Shi W."/>
            <person name="Du L."/>
            <person name="Sun Y."/>
            <person name="Zhan W."/>
            <person name="Jiang J."/>
            <person name="Wang Q."/>
            <person name="Zhang B."/>
            <person name="Ji P."/>
            <person name="Sakyi L.B."/>
            <person name="Cui X."/>
            <person name="Yuan T."/>
            <person name="Jiang B."/>
            <person name="Yang W."/>
            <person name="Lam T.T.-Y."/>
            <person name="Chang Q."/>
            <person name="Ding S."/>
            <person name="Wang X."/>
            <person name="Zhu J."/>
            <person name="Ruan X."/>
            <person name="Zhao L."/>
            <person name="Wei J."/>
            <person name="Que T."/>
            <person name="Du C."/>
            <person name="Cheng J."/>
            <person name="Dai P."/>
            <person name="Han X."/>
            <person name="Huang E."/>
            <person name="Gao Y."/>
            <person name="Liu J."/>
            <person name="Shao H."/>
            <person name="Ye R."/>
            <person name="Li L."/>
            <person name="Wei W."/>
            <person name="Wang X."/>
            <person name="Wang C."/>
            <person name="Yang T."/>
            <person name="Huo Q."/>
            <person name="Li W."/>
            <person name="Guo W."/>
            <person name="Chen H."/>
            <person name="Zhou L."/>
            <person name="Ni X."/>
            <person name="Tian J."/>
            <person name="Zhou Y."/>
            <person name="Sheng Y."/>
            <person name="Liu T."/>
            <person name="Pan Y."/>
            <person name="Xia L."/>
            <person name="Li J."/>
            <person name="Zhao F."/>
            <person name="Cao W."/>
        </authorList>
    </citation>
    <scope>NUCLEOTIDE SEQUENCE</scope>
    <source>
        <strain evidence="1">Dsil-2018</strain>
    </source>
</reference>
<dbReference type="EMBL" id="CM023470">
    <property type="protein sequence ID" value="KAH7978645.1"/>
    <property type="molecule type" value="Genomic_DNA"/>
</dbReference>
<evidence type="ECO:0000313" key="2">
    <source>
        <dbReference type="Proteomes" id="UP000821865"/>
    </source>
</evidence>
<keyword evidence="2" id="KW-1185">Reference proteome</keyword>
<organism evidence="1 2">
    <name type="scientific">Dermacentor silvarum</name>
    <name type="common">Tick</name>
    <dbReference type="NCBI Taxonomy" id="543639"/>
    <lineage>
        <taxon>Eukaryota</taxon>
        <taxon>Metazoa</taxon>
        <taxon>Ecdysozoa</taxon>
        <taxon>Arthropoda</taxon>
        <taxon>Chelicerata</taxon>
        <taxon>Arachnida</taxon>
        <taxon>Acari</taxon>
        <taxon>Parasitiformes</taxon>
        <taxon>Ixodida</taxon>
        <taxon>Ixodoidea</taxon>
        <taxon>Ixodidae</taxon>
        <taxon>Rhipicephalinae</taxon>
        <taxon>Dermacentor</taxon>
    </lineage>
</organism>
<evidence type="ECO:0000313" key="1">
    <source>
        <dbReference type="EMBL" id="KAH7978645.1"/>
    </source>
</evidence>
<accession>A0ACB8DVW8</accession>
<sequence length="241" mass="25677">MAEIRKLALSPSPAQPLLRPCPGRMEVLLFRRGRTVRPRLPRPLQCGCCGLFGHATVTCSRDHRCLQCAGRHPTNSCTVYRRRCLHCGGPHAATETRCPQWQLERKVAASLASSKPRITRKQALELARSSASAATDSSEQRTAGQRATTTRPLSAHRQPGLSYSAALTGGPRSDSSVCRGAGEPPATDNNTVQPPGATAPAANVLVVTALASALRSLLELAPCRHMCVAALAMHDALVQHG</sequence>